<dbReference type="AlphaFoldDB" id="A0A084B537"/>
<gene>
    <name evidence="2" type="ORF">S7711_11366</name>
</gene>
<accession>A0A084B537</accession>
<feature type="chain" id="PRO_5001771654" evidence="1">
    <location>
        <begin position="24"/>
        <end position="135"/>
    </location>
</feature>
<keyword evidence="1" id="KW-0732">Signal</keyword>
<organism evidence="2 3">
    <name type="scientific">Stachybotrys chartarum (strain CBS 109288 / IBT 7711)</name>
    <name type="common">Toxic black mold</name>
    <name type="synonym">Stilbospora chartarum</name>
    <dbReference type="NCBI Taxonomy" id="1280523"/>
    <lineage>
        <taxon>Eukaryota</taxon>
        <taxon>Fungi</taxon>
        <taxon>Dikarya</taxon>
        <taxon>Ascomycota</taxon>
        <taxon>Pezizomycotina</taxon>
        <taxon>Sordariomycetes</taxon>
        <taxon>Hypocreomycetidae</taxon>
        <taxon>Hypocreales</taxon>
        <taxon>Stachybotryaceae</taxon>
        <taxon>Stachybotrys</taxon>
    </lineage>
</organism>
<dbReference type="HOGENOM" id="CLU_2005639_0_0_1"/>
<dbReference type="Proteomes" id="UP000028045">
    <property type="component" value="Unassembled WGS sequence"/>
</dbReference>
<proteinExistence type="predicted"/>
<evidence type="ECO:0000313" key="2">
    <source>
        <dbReference type="EMBL" id="KEY72666.1"/>
    </source>
</evidence>
<sequence>MYFSTLITSVGLLCATAVRSVPAVPGRLVQIESIIDATALGVDYYGPIPDDAILVQQGYWTANEGSKAWTWMRAQIDLPPPEDTVSSVFKRENYASNGVGISTQDWCQSILILSFASLKLTMNLGPRRGLQGIPA</sequence>
<evidence type="ECO:0000313" key="3">
    <source>
        <dbReference type="Proteomes" id="UP000028045"/>
    </source>
</evidence>
<dbReference type="OrthoDB" id="4790198at2759"/>
<name>A0A084B537_STACB</name>
<dbReference type="EMBL" id="KL648039">
    <property type="protein sequence ID" value="KEY72666.1"/>
    <property type="molecule type" value="Genomic_DNA"/>
</dbReference>
<keyword evidence="3" id="KW-1185">Reference proteome</keyword>
<reference evidence="2 3" key="1">
    <citation type="journal article" date="2014" name="BMC Genomics">
        <title>Comparative genome sequencing reveals chemotype-specific gene clusters in the toxigenic black mold Stachybotrys.</title>
        <authorList>
            <person name="Semeiks J."/>
            <person name="Borek D."/>
            <person name="Otwinowski Z."/>
            <person name="Grishin N.V."/>
        </authorList>
    </citation>
    <scope>NUCLEOTIDE SEQUENCE [LARGE SCALE GENOMIC DNA]</scope>
    <source>
        <strain evidence="3">CBS 109288 / IBT 7711</strain>
    </source>
</reference>
<protein>
    <submittedName>
        <fullName evidence="2">Uncharacterized protein</fullName>
    </submittedName>
</protein>
<feature type="signal peptide" evidence="1">
    <location>
        <begin position="1"/>
        <end position="23"/>
    </location>
</feature>
<evidence type="ECO:0000256" key="1">
    <source>
        <dbReference type="SAM" id="SignalP"/>
    </source>
</evidence>